<sequence>MIEEICKWEECYGCGKHRVNRKYDCHARSHKCSTGSTINLFGILHVDIPDLCQSLKFYVTNGINIIGCSTVMNAGLTKSWKQI</sequence>
<dbReference type="AlphaFoldDB" id="A0A177AX77"/>
<name>A0A177AX77_9BILA</name>
<evidence type="ECO:0000313" key="2">
    <source>
        <dbReference type="Proteomes" id="UP000078046"/>
    </source>
</evidence>
<comment type="caution">
    <text evidence="1">The sequence shown here is derived from an EMBL/GenBank/DDBJ whole genome shotgun (WGS) entry which is preliminary data.</text>
</comment>
<accession>A0A177AX77</accession>
<organism evidence="1 2">
    <name type="scientific">Intoshia linei</name>
    <dbReference type="NCBI Taxonomy" id="1819745"/>
    <lineage>
        <taxon>Eukaryota</taxon>
        <taxon>Metazoa</taxon>
        <taxon>Spiralia</taxon>
        <taxon>Lophotrochozoa</taxon>
        <taxon>Mesozoa</taxon>
        <taxon>Orthonectida</taxon>
        <taxon>Rhopaluridae</taxon>
        <taxon>Intoshia</taxon>
    </lineage>
</organism>
<evidence type="ECO:0000313" key="1">
    <source>
        <dbReference type="EMBL" id="OAF66586.1"/>
    </source>
</evidence>
<dbReference type="Proteomes" id="UP000078046">
    <property type="component" value="Unassembled WGS sequence"/>
</dbReference>
<keyword evidence="2" id="KW-1185">Reference proteome</keyword>
<proteinExistence type="predicted"/>
<dbReference type="EMBL" id="LWCA01000887">
    <property type="protein sequence ID" value="OAF66586.1"/>
    <property type="molecule type" value="Genomic_DNA"/>
</dbReference>
<gene>
    <name evidence="1" type="ORF">A3Q56_05686</name>
</gene>
<reference evidence="1 2" key="1">
    <citation type="submission" date="2016-04" db="EMBL/GenBank/DDBJ databases">
        <title>The genome of Intoshia linei affirms orthonectids as highly simplified spiralians.</title>
        <authorList>
            <person name="Mikhailov K.V."/>
            <person name="Slusarev G.S."/>
            <person name="Nikitin M.A."/>
            <person name="Logacheva M.D."/>
            <person name="Penin A."/>
            <person name="Aleoshin V."/>
            <person name="Panchin Y.V."/>
        </authorList>
    </citation>
    <scope>NUCLEOTIDE SEQUENCE [LARGE SCALE GENOMIC DNA]</scope>
    <source>
        <strain evidence="1">Intl2013</strain>
        <tissue evidence="1">Whole animal</tissue>
    </source>
</reference>
<protein>
    <submittedName>
        <fullName evidence="1">Uncharacterized protein</fullName>
    </submittedName>
</protein>